<dbReference type="GO" id="GO:0000981">
    <property type="term" value="F:DNA-binding transcription factor activity, RNA polymerase II-specific"/>
    <property type="evidence" value="ECO:0007669"/>
    <property type="project" value="InterPro"/>
</dbReference>
<evidence type="ECO:0000256" key="4">
    <source>
        <dbReference type="SAM" id="MobiDB-lite"/>
    </source>
</evidence>
<evidence type="ECO:0000313" key="7">
    <source>
        <dbReference type="Proteomes" id="UP001296104"/>
    </source>
</evidence>
<feature type="compositionally biased region" description="Basic and acidic residues" evidence="4">
    <location>
        <begin position="116"/>
        <end position="133"/>
    </location>
</feature>
<dbReference type="SUPFAM" id="SSF57701">
    <property type="entry name" value="Zn2/Cys6 DNA-binding domain"/>
    <property type="match status" value="1"/>
</dbReference>
<dbReference type="Gene3D" id="4.10.240.10">
    <property type="entry name" value="Zn(2)-C6 fungal-type DNA-binding domain"/>
    <property type="match status" value="1"/>
</dbReference>
<feature type="compositionally biased region" description="Basic and acidic residues" evidence="4">
    <location>
        <begin position="175"/>
        <end position="185"/>
    </location>
</feature>
<evidence type="ECO:0000256" key="3">
    <source>
        <dbReference type="ARBA" id="ARBA00023242"/>
    </source>
</evidence>
<name>A0AAI9EAL9_9PEZI</name>
<evidence type="ECO:0000313" key="6">
    <source>
        <dbReference type="EMBL" id="CAK4009795.1"/>
    </source>
</evidence>
<comment type="caution">
    <text evidence="6">The sequence shown here is derived from an EMBL/GenBank/DDBJ whole genome shotgun (WGS) entry which is preliminary data.</text>
</comment>
<comment type="similarity">
    <text evidence="1">Belongs to the transferase hexapeptide repeat family.</text>
</comment>
<reference evidence="6" key="1">
    <citation type="submission" date="2023-11" db="EMBL/GenBank/DDBJ databases">
        <authorList>
            <person name="Alioto T."/>
            <person name="Alioto T."/>
            <person name="Gomez Garrido J."/>
        </authorList>
    </citation>
    <scope>NUCLEOTIDE SEQUENCE</scope>
</reference>
<dbReference type="InterPro" id="IPR011004">
    <property type="entry name" value="Trimer_LpxA-like_sf"/>
</dbReference>
<dbReference type="PROSITE" id="PS00463">
    <property type="entry name" value="ZN2_CY6_FUNGAL_1"/>
    <property type="match status" value="1"/>
</dbReference>
<dbReference type="PANTHER" id="PTHR23416">
    <property type="entry name" value="SIALIC ACID SYNTHASE-RELATED"/>
    <property type="match status" value="1"/>
</dbReference>
<dbReference type="GO" id="GO:0008374">
    <property type="term" value="F:O-acyltransferase activity"/>
    <property type="evidence" value="ECO:0007669"/>
    <property type="project" value="TreeGrafter"/>
</dbReference>
<dbReference type="InterPro" id="IPR051159">
    <property type="entry name" value="Hexapeptide_acetyltransf"/>
</dbReference>
<dbReference type="Pfam" id="PF14602">
    <property type="entry name" value="Hexapep_2"/>
    <property type="match status" value="1"/>
</dbReference>
<feature type="compositionally biased region" description="Basic and acidic residues" evidence="4">
    <location>
        <begin position="278"/>
        <end position="293"/>
    </location>
</feature>
<feature type="compositionally biased region" description="Low complexity" evidence="4">
    <location>
        <begin position="194"/>
        <end position="210"/>
    </location>
</feature>
<feature type="region of interest" description="Disordered" evidence="4">
    <location>
        <begin position="1"/>
        <end position="482"/>
    </location>
</feature>
<dbReference type="InterPro" id="IPR024688">
    <property type="entry name" value="Mac_dom"/>
</dbReference>
<keyword evidence="7" id="KW-1185">Reference proteome</keyword>
<dbReference type="PANTHER" id="PTHR23416:SF76">
    <property type="entry name" value="ZN(II)2CYS6 TRANSCRIPTION FACTOR (EUROFUNG)"/>
    <property type="match status" value="1"/>
</dbReference>
<dbReference type="Gene3D" id="2.160.10.10">
    <property type="entry name" value="Hexapeptide repeat proteins"/>
    <property type="match status" value="1"/>
</dbReference>
<dbReference type="CDD" id="cd00067">
    <property type="entry name" value="GAL4"/>
    <property type="match status" value="1"/>
</dbReference>
<dbReference type="Pfam" id="PF12464">
    <property type="entry name" value="Mac"/>
    <property type="match status" value="1"/>
</dbReference>
<feature type="compositionally biased region" description="Polar residues" evidence="4">
    <location>
        <begin position="28"/>
        <end position="40"/>
    </location>
</feature>
<proteinExistence type="inferred from homology"/>
<feature type="domain" description="Zn(2)-C6 fungal-type" evidence="5">
    <location>
        <begin position="268"/>
        <end position="296"/>
    </location>
</feature>
<organism evidence="6 7">
    <name type="scientific">Lecanosticta acicola</name>
    <dbReference type="NCBI Taxonomy" id="111012"/>
    <lineage>
        <taxon>Eukaryota</taxon>
        <taxon>Fungi</taxon>
        <taxon>Dikarya</taxon>
        <taxon>Ascomycota</taxon>
        <taxon>Pezizomycotina</taxon>
        <taxon>Dothideomycetes</taxon>
        <taxon>Dothideomycetidae</taxon>
        <taxon>Mycosphaerellales</taxon>
        <taxon>Mycosphaerellaceae</taxon>
        <taxon>Lecanosticta</taxon>
    </lineage>
</organism>
<evidence type="ECO:0000259" key="5">
    <source>
        <dbReference type="PROSITE" id="PS50048"/>
    </source>
</evidence>
<dbReference type="InterPro" id="IPR036864">
    <property type="entry name" value="Zn2-C6_fun-type_DNA-bd_sf"/>
</dbReference>
<dbReference type="CDD" id="cd03357">
    <property type="entry name" value="LbH_MAT_GAT"/>
    <property type="match status" value="1"/>
</dbReference>
<feature type="compositionally biased region" description="Pro residues" evidence="4">
    <location>
        <begin position="336"/>
        <end position="351"/>
    </location>
</feature>
<evidence type="ECO:0000256" key="2">
    <source>
        <dbReference type="ARBA" id="ARBA00022679"/>
    </source>
</evidence>
<dbReference type="GO" id="GO:0016407">
    <property type="term" value="F:acetyltransferase activity"/>
    <property type="evidence" value="ECO:0007669"/>
    <property type="project" value="InterPro"/>
</dbReference>
<sequence length="740" mass="80192">MREDLHATNGSPMNGTAPHGLPTPANDVPSSGFTAVNGDSQRPPGPRPDESVRPAPVTMANGERGSQSGAEHGPPSGPYHPHNWRPGERHYHDSQRQHYETALSNKRKRNEPSGGPREEGQDVQHHVGNESPKRRMAVLNSGGISSPARPDQSHSKPSDGQGLPPATTGTYVREPTPDYRKDRAEPPPPPPPEAEAVLAASLQQSLNAQQRVERQAEPAAAESSDGARPTEEPYGNQRSPNYSSGDGQNLDLDPKKRKRNFSNRTKTGCHTCRARKKKCDEGKPTCENCRRGAFDCGGYGPKPPGGIKATAARPDPPLQAKGPYPPQHPPGGHYYEPPPFHTNPYHHPPPSWDHVARPELYPPPQPRYGPPPPGPSSHNPPPPPTREPCPPRPWGNSEPTPSYLSERLPPVDFSGVHPGHYPPPERPTPIDSFGPPHSQSRRAPPPLLPPAPPTAPATVISSRSGSSHSGGHGGAAPLSLQLNGAPSERTKMLSGQPYQHYIDHELLRDRESCKRAVESYNNANSPNSTMSTPEKERHFKYIRDPKSRTFGGTMMHGWTGPSGTCGHRTIVESPFDCELGYNIHLGSDVVIGANCFMQDACPVVIGDRTIVGPSVKFYCITASVDANLRRGSRGNFMAGPIRVGEDCFIGADVMIMPFRTIGKGAVVGAGSVVTRDVKPYTVVAGNPAKPVRKRKIESGPNVDRHDDAIQEENEKMMQWMSKDFPAFVRDKQRSGGSHSS</sequence>
<dbReference type="AlphaFoldDB" id="A0AAI9EAL9"/>
<dbReference type="InterPro" id="IPR001138">
    <property type="entry name" value="Zn2Cys6_DnaBD"/>
</dbReference>
<accession>A0AAI9EAL9</accession>
<keyword evidence="2" id="KW-0808">Transferase</keyword>
<keyword evidence="3" id="KW-0539">Nucleus</keyword>
<feature type="compositionally biased region" description="Low complexity" evidence="4">
    <location>
        <begin position="456"/>
        <end position="467"/>
    </location>
</feature>
<evidence type="ECO:0000256" key="1">
    <source>
        <dbReference type="ARBA" id="ARBA00007274"/>
    </source>
</evidence>
<feature type="compositionally biased region" description="Basic and acidic residues" evidence="4">
    <location>
        <begin position="85"/>
        <end position="99"/>
    </location>
</feature>
<feature type="compositionally biased region" description="Pro residues" evidence="4">
    <location>
        <begin position="443"/>
        <end position="455"/>
    </location>
</feature>
<dbReference type="SMART" id="SM00066">
    <property type="entry name" value="GAL4"/>
    <property type="match status" value="1"/>
</dbReference>
<dbReference type="Pfam" id="PF00172">
    <property type="entry name" value="Zn_clus"/>
    <property type="match status" value="1"/>
</dbReference>
<dbReference type="Pfam" id="PF00132">
    <property type="entry name" value="Hexapep"/>
    <property type="match status" value="1"/>
</dbReference>
<dbReference type="PROSITE" id="PS50048">
    <property type="entry name" value="ZN2_CY6_FUNGAL_2"/>
    <property type="match status" value="1"/>
</dbReference>
<dbReference type="SUPFAM" id="SSF51161">
    <property type="entry name" value="Trimeric LpxA-like enzymes"/>
    <property type="match status" value="1"/>
</dbReference>
<dbReference type="InterPro" id="IPR001451">
    <property type="entry name" value="Hexapep"/>
</dbReference>
<feature type="compositionally biased region" description="Polar residues" evidence="4">
    <location>
        <begin position="236"/>
        <end position="247"/>
    </location>
</feature>
<dbReference type="GO" id="GO:0008270">
    <property type="term" value="F:zinc ion binding"/>
    <property type="evidence" value="ECO:0007669"/>
    <property type="project" value="InterPro"/>
</dbReference>
<dbReference type="EMBL" id="CAVMBE010000024">
    <property type="protein sequence ID" value="CAK4009795.1"/>
    <property type="molecule type" value="Genomic_DNA"/>
</dbReference>
<dbReference type="Proteomes" id="UP001296104">
    <property type="component" value="Unassembled WGS sequence"/>
</dbReference>
<feature type="compositionally biased region" description="Pro residues" evidence="4">
    <location>
        <begin position="360"/>
        <end position="393"/>
    </location>
</feature>
<protein>
    <recommendedName>
        <fullName evidence="5">Zn(2)-C6 fungal-type domain-containing protein</fullName>
    </recommendedName>
</protein>
<gene>
    <name evidence="6" type="ORF">LECACI_7A004401</name>
</gene>